<comment type="caution">
    <text evidence="1">The sequence shown here is derived from an EMBL/GenBank/DDBJ whole genome shotgun (WGS) entry which is preliminary data.</text>
</comment>
<organism evidence="1 2">
    <name type="scientific">Austropuccinia psidii MF-1</name>
    <dbReference type="NCBI Taxonomy" id="1389203"/>
    <lineage>
        <taxon>Eukaryota</taxon>
        <taxon>Fungi</taxon>
        <taxon>Dikarya</taxon>
        <taxon>Basidiomycota</taxon>
        <taxon>Pucciniomycotina</taxon>
        <taxon>Pucciniomycetes</taxon>
        <taxon>Pucciniales</taxon>
        <taxon>Sphaerophragmiaceae</taxon>
        <taxon>Austropuccinia</taxon>
    </lineage>
</organism>
<dbReference type="AlphaFoldDB" id="A0A9Q3FE34"/>
<keyword evidence="2" id="KW-1185">Reference proteome</keyword>
<sequence length="131" mass="14686">MEAKRVISVRYAYQNPEDHQDSGAIIQFMPPSRSSIQGTNQKSRTSPSNLGRSLSFLFLDHPQWIQAIWTKITLIWALGPPVIPEHLGPGARFFLGDSNSPHKAYGPWAIRTKNLRNSKFAIDVVGTQIDT</sequence>
<dbReference type="EMBL" id="AVOT02043950">
    <property type="protein sequence ID" value="MBW0539355.1"/>
    <property type="molecule type" value="Genomic_DNA"/>
</dbReference>
<name>A0A9Q3FE34_9BASI</name>
<proteinExistence type="predicted"/>
<dbReference type="Proteomes" id="UP000765509">
    <property type="component" value="Unassembled WGS sequence"/>
</dbReference>
<reference evidence="1" key="1">
    <citation type="submission" date="2021-03" db="EMBL/GenBank/DDBJ databases">
        <title>Draft genome sequence of rust myrtle Austropuccinia psidii MF-1, a brazilian biotype.</title>
        <authorList>
            <person name="Quecine M.C."/>
            <person name="Pachon D.M.R."/>
            <person name="Bonatelli M.L."/>
            <person name="Correr F.H."/>
            <person name="Franceschini L.M."/>
            <person name="Leite T.F."/>
            <person name="Margarido G.R.A."/>
            <person name="Almeida C.A."/>
            <person name="Ferrarezi J.A."/>
            <person name="Labate C.A."/>
        </authorList>
    </citation>
    <scope>NUCLEOTIDE SEQUENCE</scope>
    <source>
        <strain evidence="1">MF-1</strain>
    </source>
</reference>
<gene>
    <name evidence="1" type="ORF">O181_079070</name>
</gene>
<evidence type="ECO:0000313" key="1">
    <source>
        <dbReference type="EMBL" id="MBW0539355.1"/>
    </source>
</evidence>
<accession>A0A9Q3FE34</accession>
<protein>
    <submittedName>
        <fullName evidence="1">Uncharacterized protein</fullName>
    </submittedName>
</protein>
<evidence type="ECO:0000313" key="2">
    <source>
        <dbReference type="Proteomes" id="UP000765509"/>
    </source>
</evidence>